<dbReference type="CDD" id="cd08459">
    <property type="entry name" value="PBP2_DntR_NahR_LinR_like"/>
    <property type="match status" value="1"/>
</dbReference>
<dbReference type="PANTHER" id="PTHR30118">
    <property type="entry name" value="HTH-TYPE TRANSCRIPTIONAL REGULATOR LEUO-RELATED"/>
    <property type="match status" value="1"/>
</dbReference>
<dbReference type="Proteomes" id="UP000266206">
    <property type="component" value="Unassembled WGS sequence"/>
</dbReference>
<dbReference type="InterPro" id="IPR005119">
    <property type="entry name" value="LysR_subst-bd"/>
</dbReference>
<comment type="caution">
    <text evidence="6">The sequence shown here is derived from an EMBL/GenBank/DDBJ whole genome shotgun (WGS) entry which is preliminary data.</text>
</comment>
<feature type="domain" description="HTH lysR-type" evidence="5">
    <location>
        <begin position="7"/>
        <end position="64"/>
    </location>
</feature>
<gene>
    <name evidence="6" type="ORF">CJP73_14385</name>
</gene>
<keyword evidence="3" id="KW-0238">DNA-binding</keyword>
<name>A0A3A1YTQ0_9BURK</name>
<evidence type="ECO:0000256" key="4">
    <source>
        <dbReference type="ARBA" id="ARBA00023163"/>
    </source>
</evidence>
<evidence type="ECO:0000256" key="2">
    <source>
        <dbReference type="ARBA" id="ARBA00023015"/>
    </source>
</evidence>
<dbReference type="SUPFAM" id="SSF46785">
    <property type="entry name" value="Winged helix' DNA-binding domain"/>
    <property type="match status" value="1"/>
</dbReference>
<dbReference type="PRINTS" id="PR00039">
    <property type="entry name" value="HTHLYSR"/>
</dbReference>
<evidence type="ECO:0000256" key="3">
    <source>
        <dbReference type="ARBA" id="ARBA00023125"/>
    </source>
</evidence>
<protein>
    <recommendedName>
        <fullName evidence="5">HTH lysR-type domain-containing protein</fullName>
    </recommendedName>
</protein>
<organism evidence="6 7">
    <name type="scientific">Neopusillimonas maritima</name>
    <dbReference type="NCBI Taxonomy" id="2026239"/>
    <lineage>
        <taxon>Bacteria</taxon>
        <taxon>Pseudomonadati</taxon>
        <taxon>Pseudomonadota</taxon>
        <taxon>Betaproteobacteria</taxon>
        <taxon>Burkholderiales</taxon>
        <taxon>Alcaligenaceae</taxon>
        <taxon>Neopusillimonas</taxon>
    </lineage>
</organism>
<dbReference type="Pfam" id="PF03466">
    <property type="entry name" value="LysR_substrate"/>
    <property type="match status" value="1"/>
</dbReference>
<keyword evidence="4" id="KW-0804">Transcription</keyword>
<keyword evidence="2" id="KW-0805">Transcription regulation</keyword>
<reference evidence="6 7" key="1">
    <citation type="submission" date="2017-08" db="EMBL/GenBank/DDBJ databases">
        <title>Pusillimonas indicus sp. nov., a member of the family Alcaligenaceae isolated from surface seawater.</title>
        <authorList>
            <person name="Li J."/>
        </authorList>
    </citation>
    <scope>NUCLEOTIDE SEQUENCE [LARGE SCALE GENOMIC DNA]</scope>
    <source>
        <strain evidence="6 7">L52-1-41</strain>
    </source>
</reference>
<dbReference type="GO" id="GO:0003700">
    <property type="term" value="F:DNA-binding transcription factor activity"/>
    <property type="evidence" value="ECO:0007669"/>
    <property type="project" value="InterPro"/>
</dbReference>
<evidence type="ECO:0000256" key="1">
    <source>
        <dbReference type="ARBA" id="ARBA00009437"/>
    </source>
</evidence>
<sequence>MDYTHSLDVPLLKAFVAIYETGSVTAAAERLTLTQPTISYTLARLREILNDRLFIREGRTMVPTRRAQDCYEKFRAILHQIDELVDQQRAFNPTLSNRRFRLAMSDIGALAFLPPLLKYIQHNAPGIEIETMQAPPETLPEALALGKIDAAVGNLPLIGKLTESALLLKEEYWCLLSSSHPTIKTQLSLETYLAARHAHVSSELTGHKHLESILRNAGIVRKIALQVQQFTVLPHLITSTDLLVIVPGTIGRMFEGYGGLKLLPLPFEVPPLEVRVHWDRQQGQNAPQAWLIETIRKTMSNL</sequence>
<evidence type="ECO:0000313" key="6">
    <source>
        <dbReference type="EMBL" id="RIY39427.1"/>
    </source>
</evidence>
<dbReference type="Gene3D" id="1.10.10.10">
    <property type="entry name" value="Winged helix-like DNA-binding domain superfamily/Winged helix DNA-binding domain"/>
    <property type="match status" value="1"/>
</dbReference>
<dbReference type="InterPro" id="IPR036388">
    <property type="entry name" value="WH-like_DNA-bd_sf"/>
</dbReference>
<dbReference type="PROSITE" id="PS50931">
    <property type="entry name" value="HTH_LYSR"/>
    <property type="match status" value="1"/>
</dbReference>
<dbReference type="OrthoDB" id="8583877at2"/>
<dbReference type="InterPro" id="IPR050389">
    <property type="entry name" value="LysR-type_TF"/>
</dbReference>
<dbReference type="SUPFAM" id="SSF53850">
    <property type="entry name" value="Periplasmic binding protein-like II"/>
    <property type="match status" value="1"/>
</dbReference>
<dbReference type="InterPro" id="IPR000847">
    <property type="entry name" value="LysR_HTH_N"/>
</dbReference>
<proteinExistence type="inferred from homology"/>
<dbReference type="InterPro" id="IPR036390">
    <property type="entry name" value="WH_DNA-bd_sf"/>
</dbReference>
<dbReference type="AlphaFoldDB" id="A0A3A1YTQ0"/>
<evidence type="ECO:0000259" key="5">
    <source>
        <dbReference type="PROSITE" id="PS50931"/>
    </source>
</evidence>
<evidence type="ECO:0000313" key="7">
    <source>
        <dbReference type="Proteomes" id="UP000266206"/>
    </source>
</evidence>
<dbReference type="RefSeq" id="WP_119516906.1">
    <property type="nucleotide sequence ID" value="NZ_NQYH01000016.1"/>
</dbReference>
<dbReference type="PANTHER" id="PTHR30118:SF15">
    <property type="entry name" value="TRANSCRIPTIONAL REGULATORY PROTEIN"/>
    <property type="match status" value="1"/>
</dbReference>
<dbReference type="Gene3D" id="3.40.190.10">
    <property type="entry name" value="Periplasmic binding protein-like II"/>
    <property type="match status" value="2"/>
</dbReference>
<comment type="similarity">
    <text evidence="1">Belongs to the LysR transcriptional regulatory family.</text>
</comment>
<accession>A0A3A1YTQ0</accession>
<dbReference type="Pfam" id="PF00126">
    <property type="entry name" value="HTH_1"/>
    <property type="match status" value="1"/>
</dbReference>
<dbReference type="EMBL" id="NQYH01000016">
    <property type="protein sequence ID" value="RIY39427.1"/>
    <property type="molecule type" value="Genomic_DNA"/>
</dbReference>
<dbReference type="GO" id="GO:0003677">
    <property type="term" value="F:DNA binding"/>
    <property type="evidence" value="ECO:0007669"/>
    <property type="project" value="UniProtKB-KW"/>
</dbReference>